<dbReference type="Pfam" id="PF04066">
    <property type="entry name" value="MrpF_PhaF"/>
    <property type="match status" value="1"/>
</dbReference>
<keyword evidence="10" id="KW-1185">Reference proteome</keyword>
<keyword evidence="5 8" id="KW-0812">Transmembrane</keyword>
<keyword evidence="4" id="KW-1003">Cell membrane</keyword>
<name>A0ABQ3HL45_9ACTN</name>
<organism evidence="9 10">
    <name type="scientific">Nocardioides flavus</name>
    <name type="common">ex Wang et al. 2016</name>
    <dbReference type="NCBI Taxonomy" id="2058780"/>
    <lineage>
        <taxon>Bacteria</taxon>
        <taxon>Bacillati</taxon>
        <taxon>Actinomycetota</taxon>
        <taxon>Actinomycetes</taxon>
        <taxon>Propionibacteriales</taxon>
        <taxon>Nocardioidaceae</taxon>
        <taxon>Nocardioides</taxon>
    </lineage>
</organism>
<evidence type="ECO:0000256" key="5">
    <source>
        <dbReference type="ARBA" id="ARBA00022692"/>
    </source>
</evidence>
<evidence type="ECO:0000256" key="2">
    <source>
        <dbReference type="ARBA" id="ARBA00009212"/>
    </source>
</evidence>
<comment type="similarity">
    <text evidence="2">Belongs to the CPA3 antiporters (TC 2.A.63) subunit F family.</text>
</comment>
<feature type="transmembrane region" description="Helical" evidence="8">
    <location>
        <begin position="65"/>
        <end position="88"/>
    </location>
</feature>
<gene>
    <name evidence="9" type="ORF">GCM10011376_17720</name>
</gene>
<evidence type="ECO:0000256" key="7">
    <source>
        <dbReference type="ARBA" id="ARBA00023136"/>
    </source>
</evidence>
<evidence type="ECO:0008006" key="11">
    <source>
        <dbReference type="Google" id="ProtNLM"/>
    </source>
</evidence>
<keyword evidence="3" id="KW-0813">Transport</keyword>
<dbReference type="InterPro" id="IPR007208">
    <property type="entry name" value="MrpF/PhaF-like"/>
</dbReference>
<evidence type="ECO:0000313" key="9">
    <source>
        <dbReference type="EMBL" id="GHE17162.1"/>
    </source>
</evidence>
<dbReference type="Proteomes" id="UP000597341">
    <property type="component" value="Unassembled WGS sequence"/>
</dbReference>
<reference evidence="10" key="1">
    <citation type="journal article" date="2019" name="Int. J. Syst. Evol. Microbiol.">
        <title>The Global Catalogue of Microorganisms (GCM) 10K type strain sequencing project: providing services to taxonomists for standard genome sequencing and annotation.</title>
        <authorList>
            <consortium name="The Broad Institute Genomics Platform"/>
            <consortium name="The Broad Institute Genome Sequencing Center for Infectious Disease"/>
            <person name="Wu L."/>
            <person name="Ma J."/>
        </authorList>
    </citation>
    <scope>NUCLEOTIDE SEQUENCE [LARGE SCALE GENOMIC DNA]</scope>
    <source>
        <strain evidence="10">CGMCC 1.12791</strain>
    </source>
</reference>
<evidence type="ECO:0000313" key="10">
    <source>
        <dbReference type="Proteomes" id="UP000597341"/>
    </source>
</evidence>
<dbReference type="PANTHER" id="PTHR34702">
    <property type="entry name" value="NA(+)/H(+) ANTIPORTER SUBUNIT F1"/>
    <property type="match status" value="1"/>
</dbReference>
<sequence length="93" mass="9591">MSDVEPSLGSVLDLALLVLAGTLVAAMVRMVRGPTDADRALAADVGFAVLIAAVALLAARLDEPTLYSLVMVATLAGFLTTVALARLVDRRSP</sequence>
<evidence type="ECO:0000256" key="1">
    <source>
        <dbReference type="ARBA" id="ARBA00004651"/>
    </source>
</evidence>
<protein>
    <recommendedName>
        <fullName evidence="11">Multicomponent Na+:H+ antiporter subunit F</fullName>
    </recommendedName>
</protein>
<evidence type="ECO:0000256" key="6">
    <source>
        <dbReference type="ARBA" id="ARBA00022989"/>
    </source>
</evidence>
<dbReference type="EMBL" id="BNAD01000004">
    <property type="protein sequence ID" value="GHE17162.1"/>
    <property type="molecule type" value="Genomic_DNA"/>
</dbReference>
<evidence type="ECO:0000256" key="8">
    <source>
        <dbReference type="SAM" id="Phobius"/>
    </source>
</evidence>
<evidence type="ECO:0000256" key="3">
    <source>
        <dbReference type="ARBA" id="ARBA00022448"/>
    </source>
</evidence>
<accession>A0ABQ3HL45</accession>
<proteinExistence type="inferred from homology"/>
<evidence type="ECO:0000256" key="4">
    <source>
        <dbReference type="ARBA" id="ARBA00022475"/>
    </source>
</evidence>
<comment type="caution">
    <text evidence="9">The sequence shown here is derived from an EMBL/GenBank/DDBJ whole genome shotgun (WGS) entry which is preliminary data.</text>
</comment>
<keyword evidence="6 8" id="KW-1133">Transmembrane helix</keyword>
<feature type="transmembrane region" description="Helical" evidence="8">
    <location>
        <begin position="40"/>
        <end position="59"/>
    </location>
</feature>
<keyword evidence="7 8" id="KW-0472">Membrane</keyword>
<dbReference type="PANTHER" id="PTHR34702:SF1">
    <property type="entry name" value="NA(+)_H(+) ANTIPORTER SUBUNIT F"/>
    <property type="match status" value="1"/>
</dbReference>
<comment type="subcellular location">
    <subcellularLocation>
        <location evidence="1">Cell membrane</location>
        <topology evidence="1">Multi-pass membrane protein</topology>
    </subcellularLocation>
</comment>
<feature type="transmembrane region" description="Helical" evidence="8">
    <location>
        <begin position="6"/>
        <end position="28"/>
    </location>
</feature>